<keyword evidence="4" id="KW-1133">Transmembrane helix</keyword>
<dbReference type="AlphaFoldDB" id="A0A6N4RBP7"/>
<evidence type="ECO:0000313" key="8">
    <source>
        <dbReference type="Proteomes" id="UP000320948"/>
    </source>
</evidence>
<comment type="caution">
    <text evidence="7">The sequence shown here is derived from an EMBL/GenBank/DDBJ whole genome shotgun (WGS) entry which is preliminary data.</text>
</comment>
<feature type="transmembrane region" description="Helical" evidence="4">
    <location>
        <begin position="12"/>
        <end position="31"/>
    </location>
</feature>
<evidence type="ECO:0000313" key="7">
    <source>
        <dbReference type="EMBL" id="TKW60490.1"/>
    </source>
</evidence>
<reference evidence="7 8" key="1">
    <citation type="journal article" date="2017" name="Nat. Commun.">
        <title>In situ click chemistry generation of cyclooxygenase-2 inhibitors.</title>
        <authorList>
            <person name="Bhardwaj A."/>
            <person name="Kaur J."/>
            <person name="Wuest M."/>
            <person name="Wuest F."/>
        </authorList>
    </citation>
    <scope>NUCLEOTIDE SEQUENCE [LARGE SCALE GENOMIC DNA]</scope>
    <source>
        <strain evidence="7">S2_018_000_R2_106</strain>
    </source>
</reference>
<dbReference type="InterPro" id="IPR004089">
    <property type="entry name" value="MCPsignal_dom"/>
</dbReference>
<evidence type="ECO:0000259" key="6">
    <source>
        <dbReference type="PROSITE" id="PS50885"/>
    </source>
</evidence>
<feature type="domain" description="Methyl-accepting transducer" evidence="5">
    <location>
        <begin position="170"/>
        <end position="335"/>
    </location>
</feature>
<keyword evidence="4" id="KW-0812">Transmembrane</keyword>
<gene>
    <name evidence="7" type="ORF">DI628_06195</name>
</gene>
<keyword evidence="1 3" id="KW-0807">Transducer</keyword>
<dbReference type="GO" id="GO:0016020">
    <property type="term" value="C:membrane"/>
    <property type="evidence" value="ECO:0007669"/>
    <property type="project" value="InterPro"/>
</dbReference>
<dbReference type="InterPro" id="IPR003660">
    <property type="entry name" value="HAMP_dom"/>
</dbReference>
<dbReference type="EMBL" id="VAFM01000002">
    <property type="protein sequence ID" value="TKW60490.1"/>
    <property type="molecule type" value="Genomic_DNA"/>
</dbReference>
<dbReference type="PROSITE" id="PS50885">
    <property type="entry name" value="HAMP"/>
    <property type="match status" value="1"/>
</dbReference>
<dbReference type="Pfam" id="PF00015">
    <property type="entry name" value="MCPsignal"/>
    <property type="match status" value="1"/>
</dbReference>
<dbReference type="GO" id="GO:0007165">
    <property type="term" value="P:signal transduction"/>
    <property type="evidence" value="ECO:0007669"/>
    <property type="project" value="UniProtKB-KW"/>
</dbReference>
<comment type="similarity">
    <text evidence="2">Belongs to the methyl-accepting chemotaxis (MCP) protein family.</text>
</comment>
<dbReference type="PROSITE" id="PS50111">
    <property type="entry name" value="CHEMOTAXIS_TRANSDUC_2"/>
    <property type="match status" value="1"/>
</dbReference>
<name>A0A6N4RBP7_BLAVI</name>
<evidence type="ECO:0000256" key="1">
    <source>
        <dbReference type="ARBA" id="ARBA00023224"/>
    </source>
</evidence>
<dbReference type="SMART" id="SM00283">
    <property type="entry name" value="MA"/>
    <property type="match status" value="1"/>
</dbReference>
<dbReference type="Gene3D" id="1.10.287.950">
    <property type="entry name" value="Methyl-accepting chemotaxis protein"/>
    <property type="match status" value="1"/>
</dbReference>
<feature type="transmembrane region" description="Helical" evidence="4">
    <location>
        <begin position="43"/>
        <end position="62"/>
    </location>
</feature>
<sequence length="350" mass="37976">MLTTFFSFWSSVPLRWRFFITSFSGIAVMFTEDVFVVGTTPEGWMFLLAGASVILVVGELIIRDVHKGIVNLQSSIAALSQLDLSKDAQIGGQLEMQHIATDLNKVIAEWRTIINTNLTSSRGMVEAVAVVEGQCHALREMSEHQRNDISSMTEGTVRSKALVHDVESRMSRVNSSLQNIGDVVQQNTSYMAELIRKTEEVSNVSSVIKQISEQINLLALNAAIEAARAGDAGRGFAVVADEVRKLSNQSANAVSGIDTVVEALTRAVHTMEEGQQRIVETIQGIGADTASVTQGMSEQTVAIDDISSRVENFAGQIEEVHHNVEQTTVASANLESLAGDLNALASRFRV</sequence>
<organism evidence="7 8">
    <name type="scientific">Blastochloris viridis</name>
    <name type="common">Rhodopseudomonas viridis</name>
    <dbReference type="NCBI Taxonomy" id="1079"/>
    <lineage>
        <taxon>Bacteria</taxon>
        <taxon>Pseudomonadati</taxon>
        <taxon>Pseudomonadota</taxon>
        <taxon>Alphaproteobacteria</taxon>
        <taxon>Hyphomicrobiales</taxon>
        <taxon>Blastochloridaceae</taxon>
        <taxon>Blastochloris</taxon>
    </lineage>
</organism>
<evidence type="ECO:0000256" key="4">
    <source>
        <dbReference type="SAM" id="Phobius"/>
    </source>
</evidence>
<keyword evidence="4" id="KW-0472">Membrane</keyword>
<evidence type="ECO:0000256" key="2">
    <source>
        <dbReference type="ARBA" id="ARBA00029447"/>
    </source>
</evidence>
<dbReference type="PANTHER" id="PTHR32089">
    <property type="entry name" value="METHYL-ACCEPTING CHEMOTAXIS PROTEIN MCPB"/>
    <property type="match status" value="1"/>
</dbReference>
<proteinExistence type="inferred from homology"/>
<evidence type="ECO:0000256" key="3">
    <source>
        <dbReference type="PROSITE-ProRule" id="PRU00284"/>
    </source>
</evidence>
<accession>A0A6N4RBP7</accession>
<dbReference type="SUPFAM" id="SSF58104">
    <property type="entry name" value="Methyl-accepting chemotaxis protein (MCP) signaling domain"/>
    <property type="match status" value="1"/>
</dbReference>
<protein>
    <submittedName>
        <fullName evidence="7">Methyl-accepting chemotaxis protein</fullName>
    </submittedName>
</protein>
<feature type="domain" description="HAMP" evidence="6">
    <location>
        <begin position="63"/>
        <end position="115"/>
    </location>
</feature>
<dbReference type="PANTHER" id="PTHR32089:SF112">
    <property type="entry name" value="LYSOZYME-LIKE PROTEIN-RELATED"/>
    <property type="match status" value="1"/>
</dbReference>
<evidence type="ECO:0000259" key="5">
    <source>
        <dbReference type="PROSITE" id="PS50111"/>
    </source>
</evidence>
<dbReference type="Proteomes" id="UP000320948">
    <property type="component" value="Unassembled WGS sequence"/>
</dbReference>